<evidence type="ECO:0000313" key="8">
    <source>
        <dbReference type="Proteomes" id="UP000242146"/>
    </source>
</evidence>
<evidence type="ECO:0000256" key="4">
    <source>
        <dbReference type="PROSITE-ProRule" id="PRU00042"/>
    </source>
</evidence>
<dbReference type="InterPro" id="IPR013087">
    <property type="entry name" value="Znf_C2H2_type"/>
</dbReference>
<dbReference type="SUPFAM" id="SSF57667">
    <property type="entry name" value="beta-beta-alpha zinc fingers"/>
    <property type="match status" value="1"/>
</dbReference>
<feature type="region of interest" description="Disordered" evidence="5">
    <location>
        <begin position="118"/>
        <end position="140"/>
    </location>
</feature>
<dbReference type="GO" id="GO:0008270">
    <property type="term" value="F:zinc ion binding"/>
    <property type="evidence" value="ECO:0007669"/>
    <property type="project" value="UniProtKB-KW"/>
</dbReference>
<evidence type="ECO:0000256" key="3">
    <source>
        <dbReference type="ARBA" id="ARBA00022833"/>
    </source>
</evidence>
<dbReference type="SMART" id="SM00355">
    <property type="entry name" value="ZnF_C2H2"/>
    <property type="match status" value="2"/>
</dbReference>
<accession>A0A1X2GSS7</accession>
<sequence length="192" mass="21942">MVMDPTPSQSTEMWVYSNMQDFTLNEPLEHHSPMATPQQPESLHFSPQSTHDDYWLSPMTPAVDAIDTMYQPPVMSMYLPASTAPVDMVYPTSFFPSSPPTMLPSSSPVMDTAFSVTHPLSPKKKSKKVHRCPQCNHTSNRANNMKEHIMTHDPNRPKLFACNSCHKRFARKHDMKRHTKSHAKLPKRLVKK</sequence>
<name>A0A1X2GSS7_9FUNG</name>
<dbReference type="InterPro" id="IPR036236">
    <property type="entry name" value="Znf_C2H2_sf"/>
</dbReference>
<dbReference type="Proteomes" id="UP000242146">
    <property type="component" value="Unassembled WGS sequence"/>
</dbReference>
<feature type="domain" description="C2H2-type" evidence="6">
    <location>
        <begin position="160"/>
        <end position="187"/>
    </location>
</feature>
<dbReference type="PROSITE" id="PS00028">
    <property type="entry name" value="ZINC_FINGER_C2H2_1"/>
    <property type="match status" value="1"/>
</dbReference>
<dbReference type="AlphaFoldDB" id="A0A1X2GSS7"/>
<reference evidence="7 8" key="1">
    <citation type="submission" date="2016-07" db="EMBL/GenBank/DDBJ databases">
        <title>Pervasive Adenine N6-methylation of Active Genes in Fungi.</title>
        <authorList>
            <consortium name="DOE Joint Genome Institute"/>
            <person name="Mondo S.J."/>
            <person name="Dannebaum R.O."/>
            <person name="Kuo R.C."/>
            <person name="Labutti K."/>
            <person name="Haridas S."/>
            <person name="Kuo A."/>
            <person name="Salamov A."/>
            <person name="Ahrendt S.R."/>
            <person name="Lipzen A."/>
            <person name="Sullivan W."/>
            <person name="Andreopoulos W.B."/>
            <person name="Clum A."/>
            <person name="Lindquist E."/>
            <person name="Daum C."/>
            <person name="Ramamoorthy G.K."/>
            <person name="Gryganskyi A."/>
            <person name="Culley D."/>
            <person name="Magnuson J.K."/>
            <person name="James T.Y."/>
            <person name="O'Malley M.A."/>
            <person name="Stajich J.E."/>
            <person name="Spatafora J.W."/>
            <person name="Visel A."/>
            <person name="Grigoriev I.V."/>
        </authorList>
    </citation>
    <scope>NUCLEOTIDE SEQUENCE [LARGE SCALE GENOMIC DNA]</scope>
    <source>
        <strain evidence="7 8">NRRL 3301</strain>
    </source>
</reference>
<dbReference type="Gene3D" id="3.30.160.60">
    <property type="entry name" value="Classic Zinc Finger"/>
    <property type="match status" value="1"/>
</dbReference>
<gene>
    <name evidence="7" type="ORF">DM01DRAFT_1332680</name>
</gene>
<evidence type="ECO:0000313" key="7">
    <source>
        <dbReference type="EMBL" id="ORX60532.1"/>
    </source>
</evidence>
<evidence type="ECO:0000259" key="6">
    <source>
        <dbReference type="PROSITE" id="PS50157"/>
    </source>
</evidence>
<dbReference type="OrthoDB" id="8117402at2759"/>
<dbReference type="EMBL" id="MCGT01000004">
    <property type="protein sequence ID" value="ORX60532.1"/>
    <property type="molecule type" value="Genomic_DNA"/>
</dbReference>
<dbReference type="PANTHER" id="PTHR23235">
    <property type="entry name" value="KRUEPPEL-LIKE TRANSCRIPTION FACTOR"/>
    <property type="match status" value="1"/>
</dbReference>
<proteinExistence type="predicted"/>
<organism evidence="7 8">
    <name type="scientific">Hesseltinella vesiculosa</name>
    <dbReference type="NCBI Taxonomy" id="101127"/>
    <lineage>
        <taxon>Eukaryota</taxon>
        <taxon>Fungi</taxon>
        <taxon>Fungi incertae sedis</taxon>
        <taxon>Mucoromycota</taxon>
        <taxon>Mucoromycotina</taxon>
        <taxon>Mucoromycetes</taxon>
        <taxon>Mucorales</taxon>
        <taxon>Cunninghamellaceae</taxon>
        <taxon>Hesseltinella</taxon>
    </lineage>
</organism>
<dbReference type="GO" id="GO:0000981">
    <property type="term" value="F:DNA-binding transcription factor activity, RNA polymerase II-specific"/>
    <property type="evidence" value="ECO:0007669"/>
    <property type="project" value="TreeGrafter"/>
</dbReference>
<feature type="domain" description="C2H2-type" evidence="6">
    <location>
        <begin position="130"/>
        <end position="157"/>
    </location>
</feature>
<evidence type="ECO:0000256" key="1">
    <source>
        <dbReference type="ARBA" id="ARBA00022723"/>
    </source>
</evidence>
<keyword evidence="3" id="KW-0862">Zinc</keyword>
<dbReference type="Pfam" id="PF00096">
    <property type="entry name" value="zf-C2H2"/>
    <property type="match status" value="1"/>
</dbReference>
<feature type="compositionally biased region" description="Polar residues" evidence="5">
    <location>
        <begin position="35"/>
        <end position="49"/>
    </location>
</feature>
<feature type="compositionally biased region" description="Basic residues" evidence="5">
    <location>
        <begin position="121"/>
        <end position="131"/>
    </location>
</feature>
<feature type="region of interest" description="Disordered" evidence="5">
    <location>
        <begin position="30"/>
        <end position="49"/>
    </location>
</feature>
<protein>
    <recommendedName>
        <fullName evidence="6">C2H2-type domain-containing protein</fullName>
    </recommendedName>
</protein>
<keyword evidence="1" id="KW-0479">Metal-binding</keyword>
<dbReference type="PROSITE" id="PS50157">
    <property type="entry name" value="ZINC_FINGER_C2H2_2"/>
    <property type="match status" value="2"/>
</dbReference>
<feature type="region of interest" description="Disordered" evidence="5">
    <location>
        <begin position="171"/>
        <end position="192"/>
    </location>
</feature>
<evidence type="ECO:0000256" key="2">
    <source>
        <dbReference type="ARBA" id="ARBA00022771"/>
    </source>
</evidence>
<dbReference type="PANTHER" id="PTHR23235:SF120">
    <property type="entry name" value="KRUPPEL-LIKE FACTOR 15"/>
    <property type="match status" value="1"/>
</dbReference>
<comment type="caution">
    <text evidence="7">The sequence shown here is derived from an EMBL/GenBank/DDBJ whole genome shotgun (WGS) entry which is preliminary data.</text>
</comment>
<keyword evidence="2 4" id="KW-0863">Zinc-finger</keyword>
<keyword evidence="8" id="KW-1185">Reference proteome</keyword>
<dbReference type="STRING" id="101127.A0A1X2GSS7"/>
<dbReference type="GO" id="GO:0000978">
    <property type="term" value="F:RNA polymerase II cis-regulatory region sequence-specific DNA binding"/>
    <property type="evidence" value="ECO:0007669"/>
    <property type="project" value="TreeGrafter"/>
</dbReference>
<evidence type="ECO:0000256" key="5">
    <source>
        <dbReference type="SAM" id="MobiDB-lite"/>
    </source>
</evidence>